<evidence type="ECO:0000313" key="3">
    <source>
        <dbReference type="Proteomes" id="UP000317550"/>
    </source>
</evidence>
<keyword evidence="3" id="KW-1185">Reference proteome</keyword>
<reference evidence="3" key="1">
    <citation type="submission" date="2019-07" db="EMBL/GenBank/DDBJ databases">
        <title>Chitinimonas sp. nov., isolated from Ny-Alesund, arctica soil.</title>
        <authorList>
            <person name="Xu Q."/>
            <person name="Peng F."/>
        </authorList>
    </citation>
    <scope>NUCLEOTIDE SEQUENCE [LARGE SCALE GENOMIC DNA]</scope>
    <source>
        <strain evidence="3">R3-44</strain>
    </source>
</reference>
<feature type="region of interest" description="Disordered" evidence="1">
    <location>
        <begin position="403"/>
        <end position="468"/>
    </location>
</feature>
<dbReference type="RefSeq" id="WP_144278981.1">
    <property type="nucleotide sequence ID" value="NZ_CP041730.1"/>
</dbReference>
<dbReference type="OrthoDB" id="3665490at2"/>
<evidence type="ECO:0000313" key="2">
    <source>
        <dbReference type="EMBL" id="QDQ27588.1"/>
    </source>
</evidence>
<protein>
    <submittedName>
        <fullName evidence="2">Uncharacterized protein</fullName>
    </submittedName>
</protein>
<organism evidence="2 3">
    <name type="scientific">Chitinimonas arctica</name>
    <dbReference type="NCBI Taxonomy" id="2594795"/>
    <lineage>
        <taxon>Bacteria</taxon>
        <taxon>Pseudomonadati</taxon>
        <taxon>Pseudomonadota</taxon>
        <taxon>Betaproteobacteria</taxon>
        <taxon>Neisseriales</taxon>
        <taxon>Chitinibacteraceae</taxon>
        <taxon>Chitinimonas</taxon>
    </lineage>
</organism>
<accession>A0A516SHQ9</accession>
<dbReference type="AlphaFoldDB" id="A0A516SHQ9"/>
<dbReference type="Proteomes" id="UP000317550">
    <property type="component" value="Chromosome"/>
</dbReference>
<dbReference type="KEGG" id="cari:FNU76_15180"/>
<name>A0A516SHQ9_9NEIS</name>
<evidence type="ECO:0000256" key="1">
    <source>
        <dbReference type="SAM" id="MobiDB-lite"/>
    </source>
</evidence>
<proteinExistence type="predicted"/>
<gene>
    <name evidence="2" type="ORF">FNU76_15180</name>
</gene>
<feature type="compositionally biased region" description="Polar residues" evidence="1">
    <location>
        <begin position="456"/>
        <end position="468"/>
    </location>
</feature>
<dbReference type="EMBL" id="CP041730">
    <property type="protein sequence ID" value="QDQ27588.1"/>
    <property type="molecule type" value="Genomic_DNA"/>
</dbReference>
<feature type="compositionally biased region" description="Basic and acidic residues" evidence="1">
    <location>
        <begin position="426"/>
        <end position="443"/>
    </location>
</feature>
<sequence length="468" mass="52377">MPVDNTTPEHLKDIDNYINKVIGPWATQARLSSLIAKDFDEMKLDESIDASIRSFSFGKGGTDNGDREVGRPEFVQIAPSRAGNNPVPQEEANNVIHRGMVEYEMHDGKPVVTLYMSIMNESTDGKHKDIQQDPVTKKINIQTGYEKPQANGEPQNDQQPIWINAGQPLRAMKWMEKYKAENAKDVRITPGSPVFQPLIRTFKLPAEDYKTISENAILEYDAGSDKTKTFNVDRHYASDQFGIRGQDLETLKEKAIPGSLVTYTDDPRQLDEATRTLQNAGTIEPADKLRRALGVIDNPEMVREVWVKADTGDFRKQKEFESTAEKLMNIHAVWSGNDDLLGPRWQAMPESARLPRLRNELAGLGNKANPAPGENKLEICDEHWQQIVAIHKVGKEAIELQNTQKLQEPPNVNAGDTPQQAAVRRKQADDQFNRSVKVLKEGHSPSAATRKITGEGQAQQLARSNSRG</sequence>